<reference evidence="1" key="1">
    <citation type="journal article" date="2014" name="Front. Microbiol.">
        <title>High frequency of phylogenetically diverse reductive dehalogenase-homologous genes in deep subseafloor sedimentary metagenomes.</title>
        <authorList>
            <person name="Kawai M."/>
            <person name="Futagami T."/>
            <person name="Toyoda A."/>
            <person name="Takaki Y."/>
            <person name="Nishi S."/>
            <person name="Hori S."/>
            <person name="Arai W."/>
            <person name="Tsubouchi T."/>
            <person name="Morono Y."/>
            <person name="Uchiyama I."/>
            <person name="Ito T."/>
            <person name="Fujiyama A."/>
            <person name="Inagaki F."/>
            <person name="Takami H."/>
        </authorList>
    </citation>
    <scope>NUCLEOTIDE SEQUENCE</scope>
    <source>
        <strain evidence="1">Expedition CK06-06</strain>
    </source>
</reference>
<accession>X1HBT2</accession>
<gene>
    <name evidence="1" type="ORF">S03H2_43099</name>
</gene>
<name>X1HBT2_9ZZZZ</name>
<proteinExistence type="predicted"/>
<comment type="caution">
    <text evidence="1">The sequence shown here is derived from an EMBL/GenBank/DDBJ whole genome shotgun (WGS) entry which is preliminary data.</text>
</comment>
<sequence length="82" mass="9478">MVGTTTLRDEIDTAAGLKLANELIDMSGGILWGCWEEGLYDKIHPPLLIYKYSSLLEKIKENRKTEDSLRLQIDDFRHDNLR</sequence>
<dbReference type="AlphaFoldDB" id="X1HBT2"/>
<dbReference type="EMBL" id="BARU01026857">
    <property type="protein sequence ID" value="GAH67651.1"/>
    <property type="molecule type" value="Genomic_DNA"/>
</dbReference>
<feature type="non-terminal residue" evidence="1">
    <location>
        <position position="82"/>
    </location>
</feature>
<organism evidence="1">
    <name type="scientific">marine sediment metagenome</name>
    <dbReference type="NCBI Taxonomy" id="412755"/>
    <lineage>
        <taxon>unclassified sequences</taxon>
        <taxon>metagenomes</taxon>
        <taxon>ecological metagenomes</taxon>
    </lineage>
</organism>
<evidence type="ECO:0000313" key="1">
    <source>
        <dbReference type="EMBL" id="GAH67651.1"/>
    </source>
</evidence>
<protein>
    <submittedName>
        <fullName evidence="1">Uncharacterized protein</fullName>
    </submittedName>
</protein>